<organism evidence="2 3">
    <name type="scientific">candidate division WOR-1 bacterium RIFOXYC12_FULL_54_18</name>
    <dbReference type="NCBI Taxonomy" id="1802584"/>
    <lineage>
        <taxon>Bacteria</taxon>
        <taxon>Bacillati</taxon>
        <taxon>Saganbacteria</taxon>
    </lineage>
</organism>
<dbReference type="Pfam" id="PF01882">
    <property type="entry name" value="DUF58"/>
    <property type="match status" value="1"/>
</dbReference>
<comment type="caution">
    <text evidence="2">The sequence shown here is derived from an EMBL/GenBank/DDBJ whole genome shotgun (WGS) entry which is preliminary data.</text>
</comment>
<proteinExistence type="predicted"/>
<dbReference type="InterPro" id="IPR036465">
    <property type="entry name" value="vWFA_dom_sf"/>
</dbReference>
<dbReference type="Gene3D" id="3.40.50.410">
    <property type="entry name" value="von Willebrand factor, type A domain"/>
    <property type="match status" value="1"/>
</dbReference>
<dbReference type="EMBL" id="MEUG01000001">
    <property type="protein sequence ID" value="OGC28667.1"/>
    <property type="molecule type" value="Genomic_DNA"/>
</dbReference>
<dbReference type="SUPFAM" id="SSF53300">
    <property type="entry name" value="vWA-like"/>
    <property type="match status" value="1"/>
</dbReference>
<dbReference type="AlphaFoldDB" id="A0A1F4T7X6"/>
<reference evidence="2 3" key="1">
    <citation type="journal article" date="2016" name="Nat. Commun.">
        <title>Thousands of microbial genomes shed light on interconnected biogeochemical processes in an aquifer system.</title>
        <authorList>
            <person name="Anantharaman K."/>
            <person name="Brown C.T."/>
            <person name="Hug L.A."/>
            <person name="Sharon I."/>
            <person name="Castelle C.J."/>
            <person name="Probst A.J."/>
            <person name="Thomas B.C."/>
            <person name="Singh A."/>
            <person name="Wilkins M.J."/>
            <person name="Karaoz U."/>
            <person name="Brodie E.L."/>
            <person name="Williams K.H."/>
            <person name="Hubbard S.S."/>
            <person name="Banfield J.F."/>
        </authorList>
    </citation>
    <scope>NUCLEOTIDE SEQUENCE [LARGE SCALE GENOMIC DNA]</scope>
</reference>
<protein>
    <recommendedName>
        <fullName evidence="1">DUF58 domain-containing protein</fullName>
    </recommendedName>
</protein>
<dbReference type="InterPro" id="IPR002881">
    <property type="entry name" value="DUF58"/>
</dbReference>
<evidence type="ECO:0000259" key="1">
    <source>
        <dbReference type="Pfam" id="PF01882"/>
    </source>
</evidence>
<sequence length="294" mass="34259">MTTAEIFKNIRRIEIQSRKPVNQLFAGEYRSVFKGEGLEFHEVREYQPGDDIRSIDWNVTARLGHPFVKKFIEERQRTIVLMIDVSGSQDFGSLNKSKNEIAAELAAILAFSAIKNNDLVGLLLFTDQVEKYIPPKKGKKHVMRIIRDILYFRRQNPGTDLAQALRYFSRVQRKSAIVFLISDFLGDDYERPLAVTSRRHDLIPVMLKDRFERQFPSHDGLLQVEDPENGELVVLDGGDKSLRERYDQLVADEYKRKIKYFRSLKVDCLEITTDGDYIKPLNLFFKRQQGKARR</sequence>
<feature type="domain" description="DUF58" evidence="1">
    <location>
        <begin position="42"/>
        <end position="253"/>
    </location>
</feature>
<dbReference type="Proteomes" id="UP000178602">
    <property type="component" value="Unassembled WGS sequence"/>
</dbReference>
<gene>
    <name evidence="2" type="ORF">A3K49_06900</name>
</gene>
<evidence type="ECO:0000313" key="3">
    <source>
        <dbReference type="Proteomes" id="UP000178602"/>
    </source>
</evidence>
<dbReference type="PANTHER" id="PTHR33608">
    <property type="entry name" value="BLL2464 PROTEIN"/>
    <property type="match status" value="1"/>
</dbReference>
<dbReference type="PANTHER" id="PTHR33608:SF6">
    <property type="entry name" value="BLL2464 PROTEIN"/>
    <property type="match status" value="1"/>
</dbReference>
<accession>A0A1F4T7X6</accession>
<name>A0A1F4T7X6_UNCSA</name>
<evidence type="ECO:0000313" key="2">
    <source>
        <dbReference type="EMBL" id="OGC28667.1"/>
    </source>
</evidence>